<protein>
    <submittedName>
        <fullName evidence="1">Uncharacterized protein</fullName>
    </submittedName>
</protein>
<comment type="caution">
    <text evidence="1">The sequence shown here is derived from an EMBL/GenBank/DDBJ whole genome shotgun (WGS) entry which is preliminary data.</text>
</comment>
<reference evidence="2" key="1">
    <citation type="journal article" date="2022" name="Mol. Ecol. Resour.">
        <title>The genomes of chicory, endive, great burdock and yacon provide insights into Asteraceae palaeo-polyploidization history and plant inulin production.</title>
        <authorList>
            <person name="Fan W."/>
            <person name="Wang S."/>
            <person name="Wang H."/>
            <person name="Wang A."/>
            <person name="Jiang F."/>
            <person name="Liu H."/>
            <person name="Zhao H."/>
            <person name="Xu D."/>
            <person name="Zhang Y."/>
        </authorList>
    </citation>
    <scope>NUCLEOTIDE SEQUENCE [LARGE SCALE GENOMIC DNA]</scope>
    <source>
        <strain evidence="2">cv. Niubang</strain>
    </source>
</reference>
<dbReference type="EMBL" id="CM042048">
    <property type="protein sequence ID" value="KAI3758484.1"/>
    <property type="molecule type" value="Genomic_DNA"/>
</dbReference>
<evidence type="ECO:0000313" key="1">
    <source>
        <dbReference type="EMBL" id="KAI3758484.1"/>
    </source>
</evidence>
<evidence type="ECO:0000313" key="2">
    <source>
        <dbReference type="Proteomes" id="UP001055879"/>
    </source>
</evidence>
<name>A0ACB9EHL1_ARCLA</name>
<sequence length="288" mass="33531">MPKTDERGNNVLSARDCAILYMPEIPKIEAERNQLKNQNSVLLKQIQELKLNLSNSDKTSDYKKCVNMDKSHFVGIISEKEKEIKDREKMVGIKDNTIQSLEEVIKMKESYVESLLSQLKITEQRSSDLHDESVKLQQKYMASEKTAYELKVKNVDLMKSIKEDKVQANLQRQLKTTEQKASDLQDESVKLQNKFKAFEEKISVLEKKNAEFKTSLQAEKEKSCVKTSSTQQMSEHFKKTLQEKKDLELRCIKLSKQVSNFEKILITERDTFTKERKVLEDKNTELPK</sequence>
<dbReference type="Proteomes" id="UP001055879">
    <property type="component" value="Linkage Group LG02"/>
</dbReference>
<accession>A0ACB9EHL1</accession>
<proteinExistence type="predicted"/>
<keyword evidence="2" id="KW-1185">Reference proteome</keyword>
<reference evidence="1 2" key="2">
    <citation type="journal article" date="2022" name="Mol. Ecol. Resour.">
        <title>The genomes of chicory, endive, great burdock and yacon provide insights into Asteraceae paleo-polyploidization history and plant inulin production.</title>
        <authorList>
            <person name="Fan W."/>
            <person name="Wang S."/>
            <person name="Wang H."/>
            <person name="Wang A."/>
            <person name="Jiang F."/>
            <person name="Liu H."/>
            <person name="Zhao H."/>
            <person name="Xu D."/>
            <person name="Zhang Y."/>
        </authorList>
    </citation>
    <scope>NUCLEOTIDE SEQUENCE [LARGE SCALE GENOMIC DNA]</scope>
    <source>
        <strain evidence="2">cv. Niubang</strain>
    </source>
</reference>
<gene>
    <name evidence="1" type="ORF">L6452_06048</name>
</gene>
<organism evidence="1 2">
    <name type="scientific">Arctium lappa</name>
    <name type="common">Greater burdock</name>
    <name type="synonym">Lappa major</name>
    <dbReference type="NCBI Taxonomy" id="4217"/>
    <lineage>
        <taxon>Eukaryota</taxon>
        <taxon>Viridiplantae</taxon>
        <taxon>Streptophyta</taxon>
        <taxon>Embryophyta</taxon>
        <taxon>Tracheophyta</taxon>
        <taxon>Spermatophyta</taxon>
        <taxon>Magnoliopsida</taxon>
        <taxon>eudicotyledons</taxon>
        <taxon>Gunneridae</taxon>
        <taxon>Pentapetalae</taxon>
        <taxon>asterids</taxon>
        <taxon>campanulids</taxon>
        <taxon>Asterales</taxon>
        <taxon>Asteraceae</taxon>
        <taxon>Carduoideae</taxon>
        <taxon>Cardueae</taxon>
        <taxon>Arctiinae</taxon>
        <taxon>Arctium</taxon>
    </lineage>
</organism>